<dbReference type="Proteomes" id="UP000032483">
    <property type="component" value="Unassembled WGS sequence"/>
</dbReference>
<dbReference type="Pfam" id="PF12850">
    <property type="entry name" value="Metallophos_2"/>
    <property type="match status" value="1"/>
</dbReference>
<reference evidence="6 9" key="2">
    <citation type="journal article" date="2019" name="Nat. Med.">
        <title>A library of human gut bacterial isolates paired with longitudinal multiomics data enables mechanistic microbiome research.</title>
        <authorList>
            <person name="Poyet M."/>
            <person name="Groussin M."/>
            <person name="Gibbons S.M."/>
            <person name="Avila-Pacheco J."/>
            <person name="Jiang X."/>
            <person name="Kearney S.M."/>
            <person name="Perrotta A.R."/>
            <person name="Berdy B."/>
            <person name="Zhao S."/>
            <person name="Lieberman T.D."/>
            <person name="Swanson P.K."/>
            <person name="Smith M."/>
            <person name="Roesemann S."/>
            <person name="Alexander J.E."/>
            <person name="Rich S.A."/>
            <person name="Livny J."/>
            <person name="Vlamakis H."/>
            <person name="Clish C."/>
            <person name="Bullock K."/>
            <person name="Deik A."/>
            <person name="Scott J."/>
            <person name="Pierce K.A."/>
            <person name="Xavier R.J."/>
            <person name="Alm E.J."/>
        </authorList>
    </citation>
    <scope>NUCLEOTIDE SEQUENCE [LARGE SCALE GENOMIC DNA]</scope>
    <source>
        <strain evidence="6 9">BIOML-A4</strain>
    </source>
</reference>
<dbReference type="NCBIfam" id="TIGR00040">
    <property type="entry name" value="yfcE"/>
    <property type="match status" value="1"/>
</dbReference>
<reference evidence="4" key="1">
    <citation type="submission" date="2015-02" db="EMBL/GenBank/DDBJ databases">
        <title>A novel member of the family Ruminococcaceae isolated from human feces.</title>
        <authorList>
            <person name="Shkoporov A.N."/>
            <person name="Chaplin A.V."/>
            <person name="Motuzova O.V."/>
            <person name="Kafarskaia L.I."/>
            <person name="Khokhlova E.V."/>
            <person name="Efimov B.A."/>
        </authorList>
    </citation>
    <scope>NUCLEOTIDE SEQUENCE [LARGE SCALE GENOMIC DNA]</scope>
    <source>
        <strain evidence="4">585-1</strain>
    </source>
</reference>
<dbReference type="Gene3D" id="3.60.21.10">
    <property type="match status" value="1"/>
</dbReference>
<dbReference type="EC" id="3.1.4.-" evidence="2"/>
<evidence type="ECO:0000313" key="7">
    <source>
        <dbReference type="Proteomes" id="UP000032483"/>
    </source>
</evidence>
<reference evidence="5 8" key="3">
    <citation type="submission" date="2019-08" db="EMBL/GenBank/DDBJ databases">
        <title>In-depth cultivation of the pig gut microbiome towards novel bacterial diversity and tailored functional studies.</title>
        <authorList>
            <person name="Wylensek D."/>
            <person name="Hitch T.C.A."/>
            <person name="Clavel T."/>
        </authorList>
    </citation>
    <scope>NUCLEOTIDE SEQUENCE [LARGE SCALE GENOMIC DNA]</scope>
    <source>
        <strain evidence="5 8">WCA3-601-WT-6J</strain>
    </source>
</reference>
<accession>A0A0D8IZ75</accession>
<dbReference type="GO" id="GO:0016787">
    <property type="term" value="F:hydrolase activity"/>
    <property type="evidence" value="ECO:0007669"/>
    <property type="project" value="UniProtKB-UniRule"/>
</dbReference>
<dbReference type="InterPro" id="IPR024654">
    <property type="entry name" value="Calcineurin-like_PHP_lpxH"/>
</dbReference>
<dbReference type="EMBL" id="WMZU01000042">
    <property type="protein sequence ID" value="MTS28922.1"/>
    <property type="molecule type" value="Genomic_DNA"/>
</dbReference>
<comment type="similarity">
    <text evidence="1 2">Belongs to the metallophosphoesterase superfamily. YfcE family.</text>
</comment>
<dbReference type="EMBL" id="VUNJ01000015">
    <property type="protein sequence ID" value="MST92852.1"/>
    <property type="molecule type" value="Genomic_DNA"/>
</dbReference>
<dbReference type="AlphaFoldDB" id="A0A0D8IZ75"/>
<dbReference type="GO" id="GO:0046872">
    <property type="term" value="F:metal ion binding"/>
    <property type="evidence" value="ECO:0007669"/>
    <property type="project" value="UniProtKB-KW"/>
</dbReference>
<dbReference type="Proteomes" id="UP000472755">
    <property type="component" value="Unassembled WGS sequence"/>
</dbReference>
<evidence type="ECO:0000256" key="2">
    <source>
        <dbReference type="RuleBase" id="RU362039"/>
    </source>
</evidence>
<keyword evidence="7" id="KW-1185">Reference proteome</keyword>
<feature type="domain" description="Calcineurin-like phosphoesterase" evidence="3">
    <location>
        <begin position="1"/>
        <end position="145"/>
    </location>
</feature>
<protein>
    <recommendedName>
        <fullName evidence="2">Phosphoesterase</fullName>
        <ecNumber evidence="2">3.1.4.-</ecNumber>
    </recommendedName>
</protein>
<evidence type="ECO:0000313" key="9">
    <source>
        <dbReference type="Proteomes" id="UP000472755"/>
    </source>
</evidence>
<dbReference type="EMBL" id="JXXK01000011">
    <property type="protein sequence ID" value="KJF39972.1"/>
    <property type="molecule type" value="Genomic_DNA"/>
</dbReference>
<dbReference type="InterPro" id="IPR029052">
    <property type="entry name" value="Metallo-depent_PP-like"/>
</dbReference>
<evidence type="ECO:0000256" key="1">
    <source>
        <dbReference type="ARBA" id="ARBA00008950"/>
    </source>
</evidence>
<dbReference type="Proteomes" id="UP000431913">
    <property type="component" value="Unassembled WGS sequence"/>
</dbReference>
<evidence type="ECO:0000313" key="6">
    <source>
        <dbReference type="EMBL" id="MTS28922.1"/>
    </source>
</evidence>
<dbReference type="RefSeq" id="WP_009323019.1">
    <property type="nucleotide sequence ID" value="NZ_CATXDA010000012.1"/>
</dbReference>
<proteinExistence type="inferred from homology"/>
<keyword evidence="2" id="KW-0479">Metal-binding</keyword>
<evidence type="ECO:0000313" key="5">
    <source>
        <dbReference type="EMBL" id="MST92852.1"/>
    </source>
</evidence>
<dbReference type="GeneID" id="42856815"/>
<dbReference type="PANTHER" id="PTHR11124">
    <property type="entry name" value="VACUOLAR SORTING PROTEIN VPS29"/>
    <property type="match status" value="1"/>
</dbReference>
<evidence type="ECO:0000259" key="3">
    <source>
        <dbReference type="Pfam" id="PF12850"/>
    </source>
</evidence>
<evidence type="ECO:0000313" key="8">
    <source>
        <dbReference type="Proteomes" id="UP000431913"/>
    </source>
</evidence>
<evidence type="ECO:0000313" key="4">
    <source>
        <dbReference type="EMBL" id="KJF39972.1"/>
    </source>
</evidence>
<comment type="cofactor">
    <cofactor evidence="2">
        <name>a divalent metal cation</name>
        <dbReference type="ChEBI" id="CHEBI:60240"/>
    </cofactor>
</comment>
<gene>
    <name evidence="5" type="ORF">FYJ76_13095</name>
    <name evidence="6" type="ORF">GMD59_16770</name>
    <name evidence="4" type="ORF">TQ39_09475</name>
</gene>
<organism evidence="4 7">
    <name type="scientific">Ruthenibacterium lactatiformans</name>
    <dbReference type="NCBI Taxonomy" id="1550024"/>
    <lineage>
        <taxon>Bacteria</taxon>
        <taxon>Bacillati</taxon>
        <taxon>Bacillota</taxon>
        <taxon>Clostridia</taxon>
        <taxon>Eubacteriales</taxon>
        <taxon>Oscillospiraceae</taxon>
        <taxon>Ruthenibacterium</taxon>
    </lineage>
</organism>
<dbReference type="InterPro" id="IPR000979">
    <property type="entry name" value="Phosphodiesterase_MJ0936/Vps29"/>
</dbReference>
<name>A0A0D8IZ75_9FIRM</name>
<comment type="caution">
    <text evidence="4">The sequence shown here is derived from an EMBL/GenBank/DDBJ whole genome shotgun (WGS) entry which is preliminary data.</text>
</comment>
<dbReference type="SUPFAM" id="SSF56300">
    <property type="entry name" value="Metallo-dependent phosphatases"/>
    <property type="match status" value="1"/>
</dbReference>
<sequence>MKLLVVSDVHGDLDALERAVDAEADADAVIFLGDGLREAEDLQDMRPELKIYSVRGNCDYASFAPPDGLAAFGGVLFYYTHGNLYNVKNELDTLADAARARGADAALYGHTHCAGCEERSGVVLFNPGALSRVQGRGSYGVVMVENGAPRFEHRRV</sequence>